<evidence type="ECO:0000313" key="2">
    <source>
        <dbReference type="EMBL" id="ALS36681.1"/>
    </source>
</evidence>
<dbReference type="AlphaFoldDB" id="A0A0U2WSW5"/>
<evidence type="ECO:0000313" key="3">
    <source>
        <dbReference type="Proteomes" id="UP000067523"/>
    </source>
</evidence>
<dbReference type="EMBL" id="CP013655">
    <property type="protein sequence ID" value="ALS36681.1"/>
    <property type="molecule type" value="Genomic_DNA"/>
</dbReference>
<feature type="transmembrane region" description="Helical" evidence="1">
    <location>
        <begin position="88"/>
        <end position="109"/>
    </location>
</feature>
<protein>
    <recommendedName>
        <fullName evidence="4">ABC transporter permease</fullName>
    </recommendedName>
</protein>
<dbReference type="Proteomes" id="UP000067523">
    <property type="component" value="Chromosome"/>
</dbReference>
<keyword evidence="1" id="KW-1133">Transmembrane helix</keyword>
<keyword evidence="1" id="KW-0812">Transmembrane</keyword>
<dbReference type="STRING" id="118060.ATZ35_05785"/>
<organism evidence="2 3">
    <name type="scientific">Enterococcus rotai</name>
    <dbReference type="NCBI Taxonomy" id="118060"/>
    <lineage>
        <taxon>Bacteria</taxon>
        <taxon>Bacillati</taxon>
        <taxon>Bacillota</taxon>
        <taxon>Bacilli</taxon>
        <taxon>Lactobacillales</taxon>
        <taxon>Enterococcaceae</taxon>
        <taxon>Enterococcus</taxon>
    </lineage>
</organism>
<sequence length="240" mass="26836">MLSLLKSDSYRILKGKLGFYSVAGLIIFGIFFGIVRDDTPSLEVIQDGLSSASIFVSIFMINIFIIVWGHEFTYRVVNNSLIFGIKRWVYFLSKVVLTFGMVILFLVIYTGALASTVWITGGGFSLIEMIKIMLLQLPLYFSVSLIGVLLFNVIKSSNVATAVFVALILIGEGLVSSIISSYFLAANALLDTLLFTNIRQLTDYQNVSNQTFVIVFSSALVYSIIFYVCSYTLFKERDFK</sequence>
<evidence type="ECO:0000256" key="1">
    <source>
        <dbReference type="SAM" id="Phobius"/>
    </source>
</evidence>
<keyword evidence="3" id="KW-1185">Reference proteome</keyword>
<dbReference type="RefSeq" id="WP_208929901.1">
    <property type="nucleotide sequence ID" value="NZ_CP013655.1"/>
</dbReference>
<keyword evidence="1" id="KW-0472">Membrane</keyword>
<feature type="transmembrane region" description="Helical" evidence="1">
    <location>
        <begin position="163"/>
        <end position="190"/>
    </location>
</feature>
<reference evidence="3" key="1">
    <citation type="submission" date="2015-12" db="EMBL/GenBank/DDBJ databases">
        <authorList>
            <person name="Lauer A."/>
            <person name="Humrighouse B."/>
            <person name="Loparev V."/>
            <person name="Shewmaker P.L."/>
            <person name="Whitney A.M."/>
            <person name="McLaughlin R.W."/>
        </authorList>
    </citation>
    <scope>NUCLEOTIDE SEQUENCE [LARGE SCALE GENOMIC DNA]</scope>
    <source>
        <strain evidence="3">LMG 26678</strain>
    </source>
</reference>
<feature type="transmembrane region" description="Helical" evidence="1">
    <location>
        <begin position="17"/>
        <end position="36"/>
    </location>
</feature>
<proteinExistence type="predicted"/>
<accession>A0A0U2WSW5</accession>
<feature type="transmembrane region" description="Helical" evidence="1">
    <location>
        <begin position="210"/>
        <end position="234"/>
    </location>
</feature>
<feature type="transmembrane region" description="Helical" evidence="1">
    <location>
        <begin position="48"/>
        <end position="68"/>
    </location>
</feature>
<gene>
    <name evidence="2" type="ORF">ATZ35_05785</name>
</gene>
<name>A0A0U2WSW5_9ENTE</name>
<feature type="transmembrane region" description="Helical" evidence="1">
    <location>
        <begin position="129"/>
        <end position="151"/>
    </location>
</feature>
<evidence type="ECO:0008006" key="4">
    <source>
        <dbReference type="Google" id="ProtNLM"/>
    </source>
</evidence>
<dbReference type="KEGG" id="erx:ATZ35_05785"/>